<keyword evidence="2" id="KW-0678">Repressor</keyword>
<organism evidence="3 4">
    <name type="scientific">Calorimonas adulescens</name>
    <dbReference type="NCBI Taxonomy" id="2606906"/>
    <lineage>
        <taxon>Bacteria</taxon>
        <taxon>Bacillati</taxon>
        <taxon>Bacillota</taxon>
        <taxon>Clostridia</taxon>
        <taxon>Thermoanaerobacterales</taxon>
        <taxon>Thermoanaerobacteraceae</taxon>
        <taxon>Calorimonas</taxon>
    </lineage>
</organism>
<evidence type="ECO:0000313" key="4">
    <source>
        <dbReference type="Proteomes" id="UP000322976"/>
    </source>
</evidence>
<dbReference type="GO" id="GO:0042256">
    <property type="term" value="P:cytosolic ribosome assembly"/>
    <property type="evidence" value="ECO:0007669"/>
    <property type="project" value="UniProtKB-UniRule"/>
</dbReference>
<dbReference type="Pfam" id="PF02410">
    <property type="entry name" value="RsfS"/>
    <property type="match status" value="1"/>
</dbReference>
<dbReference type="EMBL" id="VTPS01000007">
    <property type="protein sequence ID" value="TZE82229.1"/>
    <property type="molecule type" value="Genomic_DNA"/>
</dbReference>
<dbReference type="GO" id="GO:0017148">
    <property type="term" value="P:negative regulation of translation"/>
    <property type="evidence" value="ECO:0007669"/>
    <property type="project" value="UniProtKB-UniRule"/>
</dbReference>
<comment type="function">
    <text evidence="2">Functions as a ribosomal silencing factor. Interacts with ribosomal protein uL14 (rplN), blocking formation of intersubunit bridge B8. Prevents association of the 30S and 50S ribosomal subunits and the formation of functional ribosomes, thus repressing translation.</text>
</comment>
<accession>A0A5D8QDK0</accession>
<dbReference type="Gene3D" id="3.30.460.10">
    <property type="entry name" value="Beta Polymerase, domain 2"/>
    <property type="match status" value="1"/>
</dbReference>
<dbReference type="GO" id="GO:0043023">
    <property type="term" value="F:ribosomal large subunit binding"/>
    <property type="evidence" value="ECO:0007669"/>
    <property type="project" value="TreeGrafter"/>
</dbReference>
<dbReference type="SUPFAM" id="SSF81301">
    <property type="entry name" value="Nucleotidyltransferase"/>
    <property type="match status" value="1"/>
</dbReference>
<dbReference type="InterPro" id="IPR004394">
    <property type="entry name" value="Iojap/RsfS/C7orf30"/>
</dbReference>
<comment type="subcellular location">
    <subcellularLocation>
        <location evidence="2">Cytoplasm</location>
    </subcellularLocation>
</comment>
<comment type="similarity">
    <text evidence="1 2">Belongs to the Iojap/RsfS family.</text>
</comment>
<dbReference type="Proteomes" id="UP000322976">
    <property type="component" value="Unassembled WGS sequence"/>
</dbReference>
<comment type="subunit">
    <text evidence="2">Interacts with ribosomal protein uL14 (rplN).</text>
</comment>
<proteinExistence type="inferred from homology"/>
<dbReference type="GO" id="GO:0090071">
    <property type="term" value="P:negative regulation of ribosome biogenesis"/>
    <property type="evidence" value="ECO:0007669"/>
    <property type="project" value="UniProtKB-UniRule"/>
</dbReference>
<gene>
    <name evidence="2 3" type="primary">rsfS</name>
    <name evidence="3" type="ORF">FWJ32_05565</name>
</gene>
<evidence type="ECO:0000313" key="3">
    <source>
        <dbReference type="EMBL" id="TZE82229.1"/>
    </source>
</evidence>
<dbReference type="HAMAP" id="MF_01477">
    <property type="entry name" value="Iojap_RsfS"/>
    <property type="match status" value="1"/>
</dbReference>
<dbReference type="PANTHER" id="PTHR21043:SF0">
    <property type="entry name" value="MITOCHONDRIAL ASSEMBLY OF RIBOSOMAL LARGE SUBUNIT PROTEIN 1"/>
    <property type="match status" value="1"/>
</dbReference>
<protein>
    <recommendedName>
        <fullName evidence="2">Ribosomal silencing factor RsfS</fullName>
    </recommendedName>
</protein>
<dbReference type="GO" id="GO:0005737">
    <property type="term" value="C:cytoplasm"/>
    <property type="evidence" value="ECO:0007669"/>
    <property type="project" value="UniProtKB-SubCell"/>
</dbReference>
<dbReference type="NCBIfam" id="TIGR00090">
    <property type="entry name" value="rsfS_iojap_ybeB"/>
    <property type="match status" value="1"/>
</dbReference>
<evidence type="ECO:0000256" key="1">
    <source>
        <dbReference type="ARBA" id="ARBA00010574"/>
    </source>
</evidence>
<reference evidence="3 4" key="1">
    <citation type="submission" date="2019-08" db="EMBL/GenBank/DDBJ databases">
        <title>Calorimonas adulescens gen. nov., sp. nov., an anaerobic thermophilic bacterium from Sakhalin hot spring.</title>
        <authorList>
            <person name="Khomyakova M.A."/>
            <person name="Merkel A.Y."/>
            <person name="Novikov A."/>
            <person name="Bonch-Osmolovskaya E.A."/>
            <person name="Slobodkin A.I."/>
        </authorList>
    </citation>
    <scope>NUCLEOTIDE SEQUENCE [LARGE SCALE GENOMIC DNA]</scope>
    <source>
        <strain evidence="3 4">A05MB</strain>
    </source>
</reference>
<evidence type="ECO:0000256" key="2">
    <source>
        <dbReference type="HAMAP-Rule" id="MF_01477"/>
    </source>
</evidence>
<dbReference type="PANTHER" id="PTHR21043">
    <property type="entry name" value="IOJAP SUPERFAMILY ORTHOLOG"/>
    <property type="match status" value="1"/>
</dbReference>
<dbReference type="InterPro" id="IPR043519">
    <property type="entry name" value="NT_sf"/>
</dbReference>
<sequence>MVDNPLEIAQCIADVMEDKKAEDIVILEIKDLTVIADYFVICTGKNATHVSSICDSIQEKMEENGIKVGHIEGLRSNNWILMDYGSVVAHIFSPADRGFYNLDRIWADAKRLSYK</sequence>
<name>A0A5D8QDK0_9THEO</name>
<keyword evidence="2" id="KW-0810">Translation regulation</keyword>
<comment type="caution">
    <text evidence="3">The sequence shown here is derived from an EMBL/GenBank/DDBJ whole genome shotgun (WGS) entry which is preliminary data.</text>
</comment>
<keyword evidence="4" id="KW-1185">Reference proteome</keyword>
<keyword evidence="2" id="KW-0963">Cytoplasm</keyword>
<dbReference type="AlphaFoldDB" id="A0A5D8QDK0"/>